<feature type="region of interest" description="Disordered" evidence="1">
    <location>
        <begin position="1"/>
        <end position="48"/>
    </location>
</feature>
<evidence type="ECO:0000256" key="1">
    <source>
        <dbReference type="SAM" id="MobiDB-lite"/>
    </source>
</evidence>
<dbReference type="STRING" id="1561998.A0A1I7U2C5"/>
<dbReference type="InterPro" id="IPR020825">
    <property type="entry name" value="Phe-tRNA_synthase-like_B3/B4"/>
</dbReference>
<dbReference type="PANTHER" id="PTHR10947">
    <property type="entry name" value="PHENYLALANYL-TRNA SYNTHETASE BETA CHAIN AND LEUCINE-RICH REPEAT-CONTAINING PROTEIN 47"/>
    <property type="match status" value="1"/>
</dbReference>
<feature type="compositionally biased region" description="Polar residues" evidence="1">
    <location>
        <begin position="1"/>
        <end position="12"/>
    </location>
</feature>
<dbReference type="GO" id="GO:0009328">
    <property type="term" value="C:phenylalanine-tRNA ligase complex"/>
    <property type="evidence" value="ECO:0007669"/>
    <property type="project" value="TreeGrafter"/>
</dbReference>
<dbReference type="PROSITE" id="PS51483">
    <property type="entry name" value="B5"/>
    <property type="match status" value="1"/>
</dbReference>
<dbReference type="Proteomes" id="UP000095282">
    <property type="component" value="Unplaced"/>
</dbReference>
<dbReference type="Pfam" id="PF03484">
    <property type="entry name" value="B5"/>
    <property type="match status" value="1"/>
</dbReference>
<dbReference type="Gene3D" id="3.50.40.10">
    <property type="entry name" value="Phenylalanyl-trna Synthetase, Chain B, domain 3"/>
    <property type="match status" value="1"/>
</dbReference>
<organism evidence="3 4">
    <name type="scientific">Caenorhabditis tropicalis</name>
    <dbReference type="NCBI Taxonomy" id="1561998"/>
    <lineage>
        <taxon>Eukaryota</taxon>
        <taxon>Metazoa</taxon>
        <taxon>Ecdysozoa</taxon>
        <taxon>Nematoda</taxon>
        <taxon>Chromadorea</taxon>
        <taxon>Rhabditida</taxon>
        <taxon>Rhabditina</taxon>
        <taxon>Rhabditomorpha</taxon>
        <taxon>Rhabditoidea</taxon>
        <taxon>Rhabditidae</taxon>
        <taxon>Peloderinae</taxon>
        <taxon>Caenorhabditis</taxon>
    </lineage>
</organism>
<dbReference type="GO" id="GO:0004826">
    <property type="term" value="F:phenylalanine-tRNA ligase activity"/>
    <property type="evidence" value="ECO:0007669"/>
    <property type="project" value="InterPro"/>
</dbReference>
<feature type="domain" description="B5" evidence="2">
    <location>
        <begin position="189"/>
        <end position="265"/>
    </location>
</feature>
<dbReference type="GO" id="GO:0000287">
    <property type="term" value="F:magnesium ion binding"/>
    <property type="evidence" value="ECO:0007669"/>
    <property type="project" value="InterPro"/>
</dbReference>
<dbReference type="InterPro" id="IPR005147">
    <property type="entry name" value="tRNA_synthase_B5-dom"/>
</dbReference>
<feature type="compositionally biased region" description="Polar residues" evidence="1">
    <location>
        <begin position="26"/>
        <end position="35"/>
    </location>
</feature>
<protein>
    <submittedName>
        <fullName evidence="4">B5 domain-containing protein</fullName>
    </submittedName>
</protein>
<dbReference type="AlphaFoldDB" id="A0A1I7U2C5"/>
<accession>A0A1I7U2C5</accession>
<dbReference type="InterPro" id="IPR009061">
    <property type="entry name" value="DNA-bd_dom_put_sf"/>
</dbReference>
<dbReference type="InterPro" id="IPR045060">
    <property type="entry name" value="Phe-tRNA-ligase_IIc_bsu"/>
</dbReference>
<dbReference type="Gene3D" id="3.30.56.10">
    <property type="match status" value="1"/>
</dbReference>
<evidence type="ECO:0000313" key="4">
    <source>
        <dbReference type="WBParaSite" id="Csp11.Scaffold629.g14145.t1"/>
    </source>
</evidence>
<dbReference type="WBParaSite" id="Csp11.Scaffold629.g14145.t1">
    <property type="protein sequence ID" value="Csp11.Scaffold629.g14145.t1"/>
    <property type="gene ID" value="Csp11.Scaffold629.g14145"/>
</dbReference>
<dbReference type="GO" id="GO:0003723">
    <property type="term" value="F:RNA binding"/>
    <property type="evidence" value="ECO:0007669"/>
    <property type="project" value="InterPro"/>
</dbReference>
<keyword evidence="3" id="KW-1185">Reference proteome</keyword>
<reference evidence="4" key="1">
    <citation type="submission" date="2016-11" db="UniProtKB">
        <authorList>
            <consortium name="WormBaseParasite"/>
        </authorList>
    </citation>
    <scope>IDENTIFICATION</scope>
</reference>
<sequence length="368" mass="41109">MSENQRLSNNGSVEEFYTAPDEYEKTTTASKQLPPSFNAPDLPPTTPVRIYGQEAYGQEARRDGGRRGSQRSGDLHTADELMTLYSSDSHMTDFLQLIQNLPVYPVIADKNGLISLVPVVDAEPMKISIETKSLMIIVTSVDKENGIRILNNVLAAISIRIEKPLVVEPVLIEYEKFEEPRALELSPPLSYRKMTVTTPEINTKIGLNLQDEEMANLLNNMSLKAEVASKEVLEVMIPPTRHDILHACDISEDVGVVCAYKNFLRDLSKEPPNITNFNRISSTLSKLLELDETNPDSVFSRKHSSELKKVTAKVLTLMKGEVKRAEKNLLMIQSKVGLEMSDSETEKAADEQSVEKKRNSSSQNPMES</sequence>
<feature type="region of interest" description="Disordered" evidence="1">
    <location>
        <begin position="340"/>
        <end position="368"/>
    </location>
</feature>
<dbReference type="GO" id="GO:0006432">
    <property type="term" value="P:phenylalanyl-tRNA aminoacylation"/>
    <property type="evidence" value="ECO:0007669"/>
    <property type="project" value="InterPro"/>
</dbReference>
<evidence type="ECO:0000313" key="3">
    <source>
        <dbReference type="Proteomes" id="UP000095282"/>
    </source>
</evidence>
<dbReference type="SUPFAM" id="SSF46955">
    <property type="entry name" value="Putative DNA-binding domain"/>
    <property type="match status" value="1"/>
</dbReference>
<evidence type="ECO:0000259" key="2">
    <source>
        <dbReference type="PROSITE" id="PS51483"/>
    </source>
</evidence>
<feature type="compositionally biased region" description="Basic and acidic residues" evidence="1">
    <location>
        <begin position="344"/>
        <end position="358"/>
    </location>
</feature>
<proteinExistence type="predicted"/>
<dbReference type="PANTHER" id="PTHR10947:SF0">
    <property type="entry name" value="PHENYLALANINE--TRNA LIGASE BETA SUBUNIT"/>
    <property type="match status" value="1"/>
</dbReference>
<dbReference type="GO" id="GO:0005524">
    <property type="term" value="F:ATP binding"/>
    <property type="evidence" value="ECO:0007669"/>
    <property type="project" value="InterPro"/>
</dbReference>
<dbReference type="SMART" id="SM00874">
    <property type="entry name" value="B5"/>
    <property type="match status" value="1"/>
</dbReference>
<feature type="region of interest" description="Disordered" evidence="1">
    <location>
        <begin position="56"/>
        <end position="75"/>
    </location>
</feature>
<name>A0A1I7U2C5_9PELO</name>
<dbReference type="eggNOG" id="KOG2472">
    <property type="taxonomic scope" value="Eukaryota"/>
</dbReference>